<protein>
    <submittedName>
        <fullName evidence="1">Phosphoribosylaminoimidazole carboxylase ATPase subunit</fullName>
        <ecNumber evidence="1">6.3.4.18</ecNumber>
    </submittedName>
</protein>
<dbReference type="SUPFAM" id="SSF51246">
    <property type="entry name" value="Rudiment single hybrid motif"/>
    <property type="match status" value="1"/>
</dbReference>
<proteinExistence type="predicted"/>
<keyword evidence="1" id="KW-0436">Ligase</keyword>
<sequence length="51" mass="5615">MTKRCAPGRKVGHLNLTDSDTDRLSATLEAIKPLLPPEYTSGLFWAQSQLS</sequence>
<dbReference type="Proteomes" id="UP000251123">
    <property type="component" value="Unassembled WGS sequence"/>
</dbReference>
<dbReference type="InterPro" id="IPR011054">
    <property type="entry name" value="Rudment_hybrid_motif"/>
</dbReference>
<reference evidence="1 2" key="1">
    <citation type="submission" date="2018-06" db="EMBL/GenBank/DDBJ databases">
        <authorList>
            <consortium name="Pathogen Informatics"/>
            <person name="Doyle S."/>
        </authorList>
    </citation>
    <scope>NUCLEOTIDE SEQUENCE [LARGE SCALE GENOMIC DNA]</scope>
    <source>
        <strain evidence="1 2">NCTC9601</strain>
    </source>
</reference>
<gene>
    <name evidence="1" type="primary">purK_1</name>
    <name evidence="1" type="ORF">NCTC9601_03330</name>
</gene>
<organism evidence="1 2">
    <name type="scientific">Klebsiella pneumoniae</name>
    <dbReference type="NCBI Taxonomy" id="573"/>
    <lineage>
        <taxon>Bacteria</taxon>
        <taxon>Pseudomonadati</taxon>
        <taxon>Pseudomonadota</taxon>
        <taxon>Gammaproteobacteria</taxon>
        <taxon>Enterobacterales</taxon>
        <taxon>Enterobacteriaceae</taxon>
        <taxon>Klebsiella/Raoultella group</taxon>
        <taxon>Klebsiella</taxon>
        <taxon>Klebsiella pneumoniae complex</taxon>
    </lineage>
</organism>
<dbReference type="EC" id="6.3.4.18" evidence="1"/>
<evidence type="ECO:0000313" key="1">
    <source>
        <dbReference type="EMBL" id="SPX56140.1"/>
    </source>
</evidence>
<accession>A0A2X1SHG3</accession>
<dbReference type="GO" id="GO:0034028">
    <property type="term" value="F:5-(carboxyamino)imidazole ribonucleotide synthase activity"/>
    <property type="evidence" value="ECO:0007669"/>
    <property type="project" value="UniProtKB-EC"/>
</dbReference>
<dbReference type="AlphaFoldDB" id="A0A2X1SHG3"/>
<dbReference type="EMBL" id="UASN01000021">
    <property type="protein sequence ID" value="SPX56140.1"/>
    <property type="molecule type" value="Genomic_DNA"/>
</dbReference>
<dbReference type="Gene3D" id="3.30.470.20">
    <property type="entry name" value="ATP-grasp fold, B domain"/>
    <property type="match status" value="1"/>
</dbReference>
<name>A0A2X1SHG3_KLEPN</name>
<evidence type="ECO:0000313" key="2">
    <source>
        <dbReference type="Proteomes" id="UP000251123"/>
    </source>
</evidence>